<comment type="caution">
    <text evidence="2">The sequence shown here is derived from an EMBL/GenBank/DDBJ whole genome shotgun (WGS) entry which is preliminary data.</text>
</comment>
<dbReference type="EMBL" id="JAKZEL010000001">
    <property type="protein sequence ID" value="KAI4548229.1"/>
    <property type="molecule type" value="Genomic_DNA"/>
</dbReference>
<proteinExistence type="predicted"/>
<feature type="region of interest" description="Disordered" evidence="1">
    <location>
        <begin position="1"/>
        <end position="30"/>
    </location>
</feature>
<protein>
    <submittedName>
        <fullName evidence="2">Uncharacterized protein</fullName>
    </submittedName>
</protein>
<keyword evidence="3" id="KW-1185">Reference proteome</keyword>
<gene>
    <name evidence="2" type="ORF">MG293_000559</name>
</gene>
<reference evidence="2" key="1">
    <citation type="submission" date="2022-03" db="EMBL/GenBank/DDBJ databases">
        <title>Genomic analyses of argali, domestic sheep and their hybrids provide insights into chromosomal evolution, heterosis and genetic basis of agronomic traits.</title>
        <authorList>
            <person name="Li M."/>
        </authorList>
    </citation>
    <scope>NUCLEOTIDE SEQUENCE</scope>
    <source>
        <strain evidence="2">CAU-MHL-2022a</strain>
        <tissue evidence="2">Skin</tissue>
    </source>
</reference>
<name>A0AAD4YH78_OVIAM</name>
<dbReference type="AlphaFoldDB" id="A0AAD4YH78"/>
<organism evidence="2 3">
    <name type="scientific">Ovis ammon polii</name>
    <dbReference type="NCBI Taxonomy" id="230172"/>
    <lineage>
        <taxon>Eukaryota</taxon>
        <taxon>Metazoa</taxon>
        <taxon>Chordata</taxon>
        <taxon>Craniata</taxon>
        <taxon>Vertebrata</taxon>
        <taxon>Euteleostomi</taxon>
        <taxon>Mammalia</taxon>
        <taxon>Eutheria</taxon>
        <taxon>Laurasiatheria</taxon>
        <taxon>Artiodactyla</taxon>
        <taxon>Ruminantia</taxon>
        <taxon>Pecora</taxon>
        <taxon>Bovidae</taxon>
        <taxon>Caprinae</taxon>
        <taxon>Ovis</taxon>
    </lineage>
</organism>
<evidence type="ECO:0000313" key="2">
    <source>
        <dbReference type="EMBL" id="KAI4548229.1"/>
    </source>
</evidence>
<accession>A0AAD4YH78</accession>
<dbReference type="Proteomes" id="UP001214576">
    <property type="component" value="Unassembled WGS sequence"/>
</dbReference>
<evidence type="ECO:0000313" key="3">
    <source>
        <dbReference type="Proteomes" id="UP001214576"/>
    </source>
</evidence>
<evidence type="ECO:0000256" key="1">
    <source>
        <dbReference type="SAM" id="MobiDB-lite"/>
    </source>
</evidence>
<sequence length="102" mass="11355">MVPLLPPWRGPASGLPAKATGRSSGPLRARPCLARQTGPALVAQLLRKREVSHHRDLAHDIARAAQYFFRDLRNTWLAPRVLDAGTWNQTWLLSGVELFYSG</sequence>